<dbReference type="AlphaFoldDB" id="S8DIQ1"/>
<evidence type="ECO:0000313" key="2">
    <source>
        <dbReference type="Proteomes" id="UP000015241"/>
    </source>
</evidence>
<proteinExistence type="predicted"/>
<name>S8DIQ1_FOMSC</name>
<dbReference type="HOGENOM" id="CLU_625607_0_0_1"/>
<sequence>MCEEKQDHFLFLPKPVDGGVQWIRSLNGGPMQPCNVGIPVDELTKMANKAPTPGTSKATGPKLHGTISLSLLDRIPVEIFDHIIDHIPYSHLPVAALVARSWYASVVHNLYRIVEIDSREEFNSLAMQLHQSARVQRWAASTEELVIGRPLSKAHTGPTAYLDVIPAVLSGWLPSLRKLTIQSELRSRMQPVFYVVLQQFQQLVSLRLTDAELDSTMSLVRVIRCFPLLKFLALSHLQIADKEPPAQSRAPYCDAIRLKSLTLEFVEGKSLEKIVDMLVSSEMCTQLERFTVALKGVIREPLQKPTSPELEGGQIERILKESGPALKSFREQNDPAYGLGFPHLSLENNTDLRYLNLQIYVSLDVDVVPPDIYPEIREKLAQTRVGLHIPAQFGLAQTWARGAQELGAELMAVRSAALEHLVVHVNLTLFDLYLKQDVRACMDMIANRMHAKPRPHDAMRRRCFDRLRRVDVVLDMRHDQLSHDLCAKYTPTSVDPVVRELFKPWCERGIVKLSKIFLLNE</sequence>
<gene>
    <name evidence="1" type="ORF">FOMPIDRAFT_117592</name>
</gene>
<reference evidence="1 2" key="1">
    <citation type="journal article" date="2012" name="Science">
        <title>The Paleozoic origin of enzymatic lignin decomposition reconstructed from 31 fungal genomes.</title>
        <authorList>
            <person name="Floudas D."/>
            <person name="Binder M."/>
            <person name="Riley R."/>
            <person name="Barry K."/>
            <person name="Blanchette R.A."/>
            <person name="Henrissat B."/>
            <person name="Martinez A.T."/>
            <person name="Otillar R."/>
            <person name="Spatafora J.W."/>
            <person name="Yadav J.S."/>
            <person name="Aerts A."/>
            <person name="Benoit I."/>
            <person name="Boyd A."/>
            <person name="Carlson A."/>
            <person name="Copeland A."/>
            <person name="Coutinho P.M."/>
            <person name="de Vries R.P."/>
            <person name="Ferreira P."/>
            <person name="Findley K."/>
            <person name="Foster B."/>
            <person name="Gaskell J."/>
            <person name="Glotzer D."/>
            <person name="Gorecki P."/>
            <person name="Heitman J."/>
            <person name="Hesse C."/>
            <person name="Hori C."/>
            <person name="Igarashi K."/>
            <person name="Jurgens J.A."/>
            <person name="Kallen N."/>
            <person name="Kersten P."/>
            <person name="Kohler A."/>
            <person name="Kuees U."/>
            <person name="Kumar T.K.A."/>
            <person name="Kuo A."/>
            <person name="LaButti K."/>
            <person name="Larrondo L.F."/>
            <person name="Lindquist E."/>
            <person name="Ling A."/>
            <person name="Lombard V."/>
            <person name="Lucas S."/>
            <person name="Lundell T."/>
            <person name="Martin R."/>
            <person name="McLaughlin D.J."/>
            <person name="Morgenstern I."/>
            <person name="Morin E."/>
            <person name="Murat C."/>
            <person name="Nagy L.G."/>
            <person name="Nolan M."/>
            <person name="Ohm R.A."/>
            <person name="Patyshakuliyeva A."/>
            <person name="Rokas A."/>
            <person name="Ruiz-Duenas F.J."/>
            <person name="Sabat G."/>
            <person name="Salamov A."/>
            <person name="Samejima M."/>
            <person name="Schmutz J."/>
            <person name="Slot J.C."/>
            <person name="St John F."/>
            <person name="Stenlid J."/>
            <person name="Sun H."/>
            <person name="Sun S."/>
            <person name="Syed K."/>
            <person name="Tsang A."/>
            <person name="Wiebenga A."/>
            <person name="Young D."/>
            <person name="Pisabarro A."/>
            <person name="Eastwood D.C."/>
            <person name="Martin F."/>
            <person name="Cullen D."/>
            <person name="Grigoriev I.V."/>
            <person name="Hibbett D.S."/>
        </authorList>
    </citation>
    <scope>NUCLEOTIDE SEQUENCE</scope>
    <source>
        <strain evidence="2">FP-58527</strain>
    </source>
</reference>
<accession>S8DIQ1</accession>
<dbReference type="InParanoid" id="S8DIQ1"/>
<dbReference type="EMBL" id="KE504272">
    <property type="protein sequence ID" value="EPS93481.1"/>
    <property type="molecule type" value="Genomic_DNA"/>
</dbReference>
<dbReference type="OrthoDB" id="1891924at2759"/>
<dbReference type="Proteomes" id="UP000015241">
    <property type="component" value="Unassembled WGS sequence"/>
</dbReference>
<keyword evidence="2" id="KW-1185">Reference proteome</keyword>
<dbReference type="SUPFAM" id="SSF52047">
    <property type="entry name" value="RNI-like"/>
    <property type="match status" value="1"/>
</dbReference>
<evidence type="ECO:0008006" key="3">
    <source>
        <dbReference type="Google" id="ProtNLM"/>
    </source>
</evidence>
<dbReference type="SUPFAM" id="SSF81383">
    <property type="entry name" value="F-box domain"/>
    <property type="match status" value="1"/>
</dbReference>
<protein>
    <recommendedName>
        <fullName evidence="3">F-box domain-containing protein</fullName>
    </recommendedName>
</protein>
<dbReference type="STRING" id="743788.S8DIQ1"/>
<organism evidence="1 2">
    <name type="scientific">Fomitopsis schrenkii</name>
    <name type="common">Brown rot fungus</name>
    <dbReference type="NCBI Taxonomy" id="2126942"/>
    <lineage>
        <taxon>Eukaryota</taxon>
        <taxon>Fungi</taxon>
        <taxon>Dikarya</taxon>
        <taxon>Basidiomycota</taxon>
        <taxon>Agaricomycotina</taxon>
        <taxon>Agaricomycetes</taxon>
        <taxon>Polyporales</taxon>
        <taxon>Fomitopsis</taxon>
    </lineage>
</organism>
<evidence type="ECO:0000313" key="1">
    <source>
        <dbReference type="EMBL" id="EPS93481.1"/>
    </source>
</evidence>
<dbReference type="InterPro" id="IPR036047">
    <property type="entry name" value="F-box-like_dom_sf"/>
</dbReference>